<dbReference type="RefSeq" id="WP_100815463.1">
    <property type="nucleotide sequence ID" value="NZ_CP017803.1"/>
</dbReference>
<accession>A0A2H4U6G0</accession>
<dbReference type="GeneID" id="35118586"/>
<organism evidence="1 2">
    <name type="scientific">Methanobrevibacter smithii</name>
    <dbReference type="NCBI Taxonomy" id="2173"/>
    <lineage>
        <taxon>Archaea</taxon>
        <taxon>Methanobacteriati</taxon>
        <taxon>Methanobacteriota</taxon>
        <taxon>Methanomada group</taxon>
        <taxon>Methanobacteria</taxon>
        <taxon>Methanobacteriales</taxon>
        <taxon>Methanobacteriaceae</taxon>
        <taxon>Methanobrevibacter</taxon>
    </lineage>
</organism>
<proteinExistence type="predicted"/>
<sequence length="199" mass="23297">MTKEQTLTIIQKTNKKANSIDVVETIKNGQNIEEISSLYIAQPMDDNTLPYFWEELLENAENKEKEYWNIINKHLETGVFIGLAYVNYNDFDDDKYDEKTQSAPMHYEIDVCGNLINYNYVGEIDENDYMTTTFGITLKRDKNNTQVEYGRIDPGCSCYLPPEFEAFGETSRFGKDFTFDFPLNQKLIELMYENIIFNE</sequence>
<dbReference type="EMBL" id="CP017803">
    <property type="protein sequence ID" value="ATZ59706.1"/>
    <property type="molecule type" value="Genomic_DNA"/>
</dbReference>
<dbReference type="AlphaFoldDB" id="A0A2H4U6G0"/>
<protein>
    <submittedName>
        <fullName evidence="1">Uncharacterized protein</fullName>
    </submittedName>
</protein>
<evidence type="ECO:0000313" key="1">
    <source>
        <dbReference type="EMBL" id="ATZ59706.1"/>
    </source>
</evidence>
<dbReference type="Proteomes" id="UP000232133">
    <property type="component" value="Chromosome"/>
</dbReference>
<gene>
    <name evidence="1" type="ORF">BK798_04370</name>
</gene>
<name>A0A2H4U6G0_METSM</name>
<reference evidence="1 2" key="1">
    <citation type="submission" date="2016-10" db="EMBL/GenBank/DDBJ databases">
        <authorList>
            <person name="Varghese N."/>
        </authorList>
    </citation>
    <scope>NUCLEOTIDE SEQUENCE [LARGE SCALE GENOMIC DNA]</scope>
    <source>
        <strain evidence="1 2">KB11</strain>
    </source>
</reference>
<evidence type="ECO:0000313" key="2">
    <source>
        <dbReference type="Proteomes" id="UP000232133"/>
    </source>
</evidence>